<dbReference type="InterPro" id="IPR011761">
    <property type="entry name" value="ATP-grasp"/>
</dbReference>
<accession>A0A1T4PH18</accession>
<evidence type="ECO:0000256" key="1">
    <source>
        <dbReference type="PROSITE-ProRule" id="PRU00409"/>
    </source>
</evidence>
<dbReference type="Pfam" id="PF02786">
    <property type="entry name" value="CPSase_L_D2"/>
    <property type="match status" value="1"/>
</dbReference>
<keyword evidence="1" id="KW-0067">ATP-binding</keyword>
<dbReference type="InterPro" id="IPR041356">
    <property type="entry name" value="PGM1_C"/>
</dbReference>
<keyword evidence="3" id="KW-0436">Ligase</keyword>
<dbReference type="Gene3D" id="3.30.470.20">
    <property type="entry name" value="ATP-grasp fold, B domain"/>
    <property type="match status" value="1"/>
</dbReference>
<keyword evidence="1" id="KW-0547">Nucleotide-binding</keyword>
<dbReference type="SUPFAM" id="SSF56059">
    <property type="entry name" value="Glutathione synthetase ATP-binding domain-like"/>
    <property type="match status" value="1"/>
</dbReference>
<dbReference type="InterPro" id="IPR005479">
    <property type="entry name" value="CPAse_ATP-bd"/>
</dbReference>
<dbReference type="Pfam" id="PF18105">
    <property type="entry name" value="PGM1_C"/>
    <property type="match status" value="1"/>
</dbReference>
<dbReference type="EMBL" id="FUWS01000004">
    <property type="protein sequence ID" value="SJZ90812.1"/>
    <property type="molecule type" value="Genomic_DNA"/>
</dbReference>
<dbReference type="AlphaFoldDB" id="A0A1T4PH18"/>
<sequence>MTTLLIANFPEEIVGDLTRVSPERLRAFGQGAHRLLWYARTGDVLVLPSRPDPVYLDYVTTVTDTDPETLRVLVPPPGSLGPDVLSADRLYAPSFRAELASVLADRPARRVVCFYTDLAVTDLASALGFEAAVPGHAFSSHEGDALANNKAVFRAVAAAAGVPVAPGVSTDRRERAETAIRTLLDSGHPVMVKQQVAAGGLGNEILSRDGRVRAAGALEVVTLPDDESLRDYLDRRWEWLTGHRGHRVVIERYLTDAVTVYAEFEVDDNGCELRGTGEILMEPVAAGEVIPPVSITRDEEARLVEQARRLCDAFRAMGYRGNLCADAIRTPAGELFFSEVNGRVTASTQIHVNVIGRVVGEYHRRRRIFLERAAHWEVTSLPAALAALAEEGIAYDPSSRTGVLITADYAASRGRVTYCVVAKDLETARAYEKRVSALSP</sequence>
<keyword evidence="4" id="KW-1185">Reference proteome</keyword>
<organism evidence="3 4">
    <name type="scientific">Marinactinospora thermotolerans DSM 45154</name>
    <dbReference type="NCBI Taxonomy" id="1122192"/>
    <lineage>
        <taxon>Bacteria</taxon>
        <taxon>Bacillati</taxon>
        <taxon>Actinomycetota</taxon>
        <taxon>Actinomycetes</taxon>
        <taxon>Streptosporangiales</taxon>
        <taxon>Nocardiopsidaceae</taxon>
        <taxon>Marinactinospora</taxon>
    </lineage>
</organism>
<dbReference type="GO" id="GO:0005524">
    <property type="term" value="F:ATP binding"/>
    <property type="evidence" value="ECO:0007669"/>
    <property type="project" value="UniProtKB-UniRule"/>
</dbReference>
<dbReference type="GO" id="GO:0016874">
    <property type="term" value="F:ligase activity"/>
    <property type="evidence" value="ECO:0007669"/>
    <property type="project" value="UniProtKB-KW"/>
</dbReference>
<name>A0A1T4PH18_9ACTN</name>
<dbReference type="RefSeq" id="WP_078761168.1">
    <property type="nucleotide sequence ID" value="NZ_FUWS01000004.1"/>
</dbReference>
<protein>
    <submittedName>
        <fullName evidence="3">D-alanine-D-alanine ligase and related ATP-grasp enzymes</fullName>
    </submittedName>
</protein>
<feature type="domain" description="ATP-grasp" evidence="2">
    <location>
        <begin position="154"/>
        <end position="368"/>
    </location>
</feature>
<dbReference type="InterPro" id="IPR040754">
    <property type="entry name" value="PreAtp-grasp"/>
</dbReference>
<evidence type="ECO:0000313" key="4">
    <source>
        <dbReference type="Proteomes" id="UP000190637"/>
    </source>
</evidence>
<dbReference type="GO" id="GO:0046872">
    <property type="term" value="F:metal ion binding"/>
    <property type="evidence" value="ECO:0007669"/>
    <property type="project" value="InterPro"/>
</dbReference>
<dbReference type="PROSITE" id="PS50975">
    <property type="entry name" value="ATP_GRASP"/>
    <property type="match status" value="1"/>
</dbReference>
<dbReference type="OrthoDB" id="581833at2"/>
<evidence type="ECO:0000259" key="2">
    <source>
        <dbReference type="PROSITE" id="PS50975"/>
    </source>
</evidence>
<dbReference type="Pfam" id="PF18604">
    <property type="entry name" value="PreAtp-grasp"/>
    <property type="match status" value="1"/>
</dbReference>
<proteinExistence type="predicted"/>
<gene>
    <name evidence="3" type="ORF">SAMN02745673_01809</name>
</gene>
<reference evidence="3 4" key="1">
    <citation type="submission" date="2017-02" db="EMBL/GenBank/DDBJ databases">
        <authorList>
            <person name="Peterson S.W."/>
        </authorList>
    </citation>
    <scope>NUCLEOTIDE SEQUENCE [LARGE SCALE GENOMIC DNA]</scope>
    <source>
        <strain evidence="3 4">DSM 45154</strain>
    </source>
</reference>
<evidence type="ECO:0000313" key="3">
    <source>
        <dbReference type="EMBL" id="SJZ90812.1"/>
    </source>
</evidence>
<dbReference type="Proteomes" id="UP000190637">
    <property type="component" value="Unassembled WGS sequence"/>
</dbReference>
<dbReference type="STRING" id="1122192.SAMN02745673_01809"/>